<reference evidence="2 3" key="1">
    <citation type="submission" date="2020-08" db="EMBL/GenBank/DDBJ databases">
        <title>Genomic Encyclopedia of Type Strains, Phase IV (KMG-IV): sequencing the most valuable type-strain genomes for metagenomic binning, comparative biology and taxonomic classification.</title>
        <authorList>
            <person name="Goeker M."/>
        </authorList>
    </citation>
    <scope>NUCLEOTIDE SEQUENCE [LARGE SCALE GENOMIC DNA]</scope>
    <source>
        <strain evidence="2 3">DSM 4491</strain>
    </source>
</reference>
<keyword evidence="3" id="KW-1185">Reference proteome</keyword>
<organism evidence="2 3">
    <name type="scientific">Acetobacter lovaniensis</name>
    <dbReference type="NCBI Taxonomy" id="104100"/>
    <lineage>
        <taxon>Bacteria</taxon>
        <taxon>Pseudomonadati</taxon>
        <taxon>Pseudomonadota</taxon>
        <taxon>Alphaproteobacteria</taxon>
        <taxon>Acetobacterales</taxon>
        <taxon>Acetobacteraceae</taxon>
        <taxon>Acetobacter</taxon>
    </lineage>
</organism>
<dbReference type="Proteomes" id="UP000578000">
    <property type="component" value="Unassembled WGS sequence"/>
</dbReference>
<feature type="domain" description="Glycosyl transferase family 25" evidence="1">
    <location>
        <begin position="43"/>
        <end position="173"/>
    </location>
</feature>
<proteinExistence type="predicted"/>
<evidence type="ECO:0000313" key="2">
    <source>
        <dbReference type="EMBL" id="MBB6457190.1"/>
    </source>
</evidence>
<protein>
    <submittedName>
        <fullName evidence="2">GR25 family glycosyltransferase involved in LPS biosynthesis</fullName>
    </submittedName>
</protein>
<dbReference type="InterPro" id="IPR002654">
    <property type="entry name" value="Glyco_trans_25"/>
</dbReference>
<dbReference type="GO" id="GO:0016740">
    <property type="term" value="F:transferase activity"/>
    <property type="evidence" value="ECO:0007669"/>
    <property type="project" value="UniProtKB-KW"/>
</dbReference>
<sequence>MAIFRQNNPECTYFSQRIAVDGRQVDRAWLINQGVMQPDLLYTDGAVGCALSHMSLWTDVVQRQEAATIAEDDAILREDFREIQEKLLADLPDDWELVHWGFNTDAYVTFQLIPGVTPFTGTMYHDLVLSHLPEFRRARVAPRLETLLRCHGTMCYSISPRGAKRLLEQVVPLRPMSVVYPGLSHQKINTGIDDMMADYYGQMNAYVCFPPVVVSLHDVENSTVQTRDMPCDPQVVPLFPEEKTLDEDALVTHSLWRCMNGDGQVMVPRIGLLPDGRLGGLPEKLSGCSWHRQGRDLLFKDAQGVPWLRFYLQSGGYKSEGGGETLVPIMDFPLPFPVFPSVCGKMPQRRNLVIVRAGPSSLHPQWLEGLAPEERTWDLCVSYYGTESEFSRLDGCEYAILQNKERKWPAIAALLGEDSAFWHYDYVMMPDDDLAMTGADINRCFAIMAEYKLELAQPALPANTPRSQYSHDLTLQRMGNVLRYTSFVEVMTPLFSREALRECLPSFGLSRSGWGLDWVWPSILGYPRNRIAIIDSAVAYHTRPVGSDYAGLTPTQDEQKLVALFGTGKELRDYGAVPLG</sequence>
<dbReference type="Pfam" id="PF01755">
    <property type="entry name" value="Glyco_transf_25"/>
    <property type="match status" value="1"/>
</dbReference>
<evidence type="ECO:0000259" key="1">
    <source>
        <dbReference type="Pfam" id="PF01755"/>
    </source>
</evidence>
<accession>A0A841QFD3</accession>
<dbReference type="SUPFAM" id="SSF53448">
    <property type="entry name" value="Nucleotide-diphospho-sugar transferases"/>
    <property type="match status" value="1"/>
</dbReference>
<gene>
    <name evidence="2" type="ORF">HNR55_001778</name>
</gene>
<name>A0A841QFD3_9PROT</name>
<dbReference type="InterPro" id="IPR029044">
    <property type="entry name" value="Nucleotide-diphossugar_trans"/>
</dbReference>
<keyword evidence="2" id="KW-0808">Transferase</keyword>
<dbReference type="EMBL" id="JACHIE010000006">
    <property type="protein sequence ID" value="MBB6457190.1"/>
    <property type="molecule type" value="Genomic_DNA"/>
</dbReference>
<dbReference type="AlphaFoldDB" id="A0A841QFD3"/>
<comment type="caution">
    <text evidence="2">The sequence shown here is derived from an EMBL/GenBank/DDBJ whole genome shotgun (WGS) entry which is preliminary data.</text>
</comment>
<evidence type="ECO:0000313" key="3">
    <source>
        <dbReference type="Proteomes" id="UP000578000"/>
    </source>
</evidence>